<dbReference type="InParanoid" id="A0A3P8XYZ3"/>
<reference evidence="18" key="2">
    <citation type="submission" date="2020-02" db="EMBL/GenBank/DDBJ databases">
        <title>Esox lucius (northern pike) genome, fEsoLuc1, primary haplotype.</title>
        <authorList>
            <person name="Myers G."/>
            <person name="Karagic N."/>
            <person name="Meyer A."/>
            <person name="Pippel M."/>
            <person name="Reichard M."/>
            <person name="Winkler S."/>
            <person name="Tracey A."/>
            <person name="Sims Y."/>
            <person name="Howe K."/>
            <person name="Rhie A."/>
            <person name="Formenti G."/>
            <person name="Durbin R."/>
            <person name="Fedrigo O."/>
            <person name="Jarvis E.D."/>
        </authorList>
    </citation>
    <scope>NUCLEOTIDE SEQUENCE [LARGE SCALE GENOMIC DNA]</scope>
</reference>
<evidence type="ECO:0000256" key="8">
    <source>
        <dbReference type="ARBA" id="ARBA00022618"/>
    </source>
</evidence>
<proteinExistence type="inferred from homology"/>
<evidence type="ECO:0000256" key="11">
    <source>
        <dbReference type="ARBA" id="ARBA00022829"/>
    </source>
</evidence>
<dbReference type="InterPro" id="IPR001370">
    <property type="entry name" value="BIR_rpt"/>
</dbReference>
<accession>A0A3P8XYZ3</accession>
<dbReference type="GeneID" id="105013536"/>
<keyword evidence="5" id="KW-0158">Chromosome</keyword>
<keyword evidence="14" id="KW-0206">Cytoskeleton</keyword>
<evidence type="ECO:0000256" key="14">
    <source>
        <dbReference type="ARBA" id="ARBA00023212"/>
    </source>
</evidence>
<dbReference type="GeneTree" id="ENSGT00510000047537"/>
<dbReference type="FunFam" id="1.10.1170.10:FF:000009">
    <property type="entry name" value="Baculoviral IAP repeat-containing protein 5"/>
    <property type="match status" value="1"/>
</dbReference>
<evidence type="ECO:0000256" key="6">
    <source>
        <dbReference type="ARBA" id="ARBA00022490"/>
    </source>
</evidence>
<keyword evidence="10" id="KW-0498">Mitosis</keyword>
<dbReference type="Pfam" id="PF00653">
    <property type="entry name" value="BIR"/>
    <property type="match status" value="1"/>
</dbReference>
<evidence type="ECO:0000313" key="19">
    <source>
        <dbReference type="Proteomes" id="UP000265140"/>
    </source>
</evidence>
<sequence>MDVPNEMSLRFHSYSDMYIYDKRLQSFADWPFREECQCTPEMMAKTGFVHCPSENEPDVACCFFCLRELEGWEPEDNPWSEHIKRSPNCGFLAMKKDFCELTVAEFYHLEQQRLCIYIRKTINLKMAKFVENVASTREYVQTLFGSMPVIRPE</sequence>
<reference evidence="18" key="3">
    <citation type="submission" date="2025-08" db="UniProtKB">
        <authorList>
            <consortium name="Ensembl"/>
        </authorList>
    </citation>
    <scope>IDENTIFICATION</scope>
</reference>
<evidence type="ECO:0000256" key="12">
    <source>
        <dbReference type="ARBA" id="ARBA00022833"/>
    </source>
</evidence>
<dbReference type="Ensembl" id="ENSELUT00000005320.3">
    <property type="protein sequence ID" value="ENSELUP00000008589.1"/>
    <property type="gene ID" value="ENSELUG00000009218.3"/>
</dbReference>
<dbReference type="Proteomes" id="UP000265140">
    <property type="component" value="Chromosome 12"/>
</dbReference>
<dbReference type="GO" id="GO:0000775">
    <property type="term" value="C:chromosome, centromeric region"/>
    <property type="evidence" value="ECO:0007669"/>
    <property type="project" value="UniProtKB-SubCell"/>
</dbReference>
<keyword evidence="19" id="KW-1185">Reference proteome</keyword>
<keyword evidence="7" id="KW-0597">Phosphoprotein</keyword>
<dbReference type="PANTHER" id="PTHR46771:SF2">
    <property type="entry name" value="BACULOVIRAL IAP REPEAT-CONTAINING PROTEIN 5.1"/>
    <property type="match status" value="1"/>
</dbReference>
<keyword evidence="9" id="KW-0479">Metal-binding</keyword>
<dbReference type="GO" id="GO:0005819">
    <property type="term" value="C:spindle"/>
    <property type="evidence" value="ECO:0007669"/>
    <property type="project" value="UniProtKB-SubCell"/>
</dbReference>
<dbReference type="OrthoDB" id="2196114at2759"/>
<evidence type="ECO:0000256" key="13">
    <source>
        <dbReference type="ARBA" id="ARBA00022843"/>
    </source>
</evidence>
<name>A0A3P8XYZ3_ESOLU</name>
<dbReference type="GO" id="GO:0007059">
    <property type="term" value="P:chromosome segregation"/>
    <property type="evidence" value="ECO:0007669"/>
    <property type="project" value="UniProtKB-KW"/>
</dbReference>
<organism evidence="18 19">
    <name type="scientific">Esox lucius</name>
    <name type="common">Northern pike</name>
    <dbReference type="NCBI Taxonomy" id="8010"/>
    <lineage>
        <taxon>Eukaryota</taxon>
        <taxon>Metazoa</taxon>
        <taxon>Chordata</taxon>
        <taxon>Craniata</taxon>
        <taxon>Vertebrata</taxon>
        <taxon>Euteleostomi</taxon>
        <taxon>Actinopterygii</taxon>
        <taxon>Neopterygii</taxon>
        <taxon>Teleostei</taxon>
        <taxon>Protacanthopterygii</taxon>
        <taxon>Esociformes</taxon>
        <taxon>Esocidae</taxon>
        <taxon>Esox</taxon>
    </lineage>
</organism>
<evidence type="ECO:0000313" key="18">
    <source>
        <dbReference type="Ensembl" id="ENSELUP00000008589.1"/>
    </source>
</evidence>
<keyword evidence="17" id="KW-0137">Centromere</keyword>
<keyword evidence="15" id="KW-0539">Nucleus</keyword>
<comment type="subcellular location">
    <subcellularLocation>
        <location evidence="3">Chromosome</location>
        <location evidence="3">Centromere</location>
    </subcellularLocation>
    <subcellularLocation>
        <location evidence="2">Cytoplasm</location>
        <location evidence="2">Cytoskeleton</location>
        <location evidence="2">Spindle</location>
    </subcellularLocation>
    <subcellularLocation>
        <location evidence="1">Nucleus</location>
    </subcellularLocation>
</comment>
<keyword evidence="16" id="KW-0131">Cell cycle</keyword>
<dbReference type="CTD" id="246726"/>
<dbReference type="KEGG" id="els:105013536"/>
<dbReference type="AlphaFoldDB" id="A0A3P8XYZ3"/>
<evidence type="ECO:0000256" key="10">
    <source>
        <dbReference type="ARBA" id="ARBA00022776"/>
    </source>
</evidence>
<evidence type="ECO:0000256" key="7">
    <source>
        <dbReference type="ARBA" id="ARBA00022553"/>
    </source>
</evidence>
<evidence type="ECO:0000256" key="1">
    <source>
        <dbReference type="ARBA" id="ARBA00004123"/>
    </source>
</evidence>
<dbReference type="GO" id="GO:0051301">
    <property type="term" value="P:cell division"/>
    <property type="evidence" value="ECO:0007669"/>
    <property type="project" value="UniProtKB-KW"/>
</dbReference>
<keyword evidence="11" id="KW-0159">Chromosome partition</keyword>
<dbReference type="SUPFAM" id="SSF57924">
    <property type="entry name" value="Inhibitor of apoptosis (IAP) repeat"/>
    <property type="match status" value="1"/>
</dbReference>
<evidence type="ECO:0000256" key="2">
    <source>
        <dbReference type="ARBA" id="ARBA00004186"/>
    </source>
</evidence>
<reference evidence="18" key="4">
    <citation type="submission" date="2025-09" db="UniProtKB">
        <authorList>
            <consortium name="Ensembl"/>
        </authorList>
    </citation>
    <scope>IDENTIFICATION</scope>
</reference>
<evidence type="ECO:0000256" key="5">
    <source>
        <dbReference type="ARBA" id="ARBA00022454"/>
    </source>
</evidence>
<comment type="similarity">
    <text evidence="4">Belongs to the IAP family.</text>
</comment>
<evidence type="ECO:0000256" key="3">
    <source>
        <dbReference type="ARBA" id="ARBA00004584"/>
    </source>
</evidence>
<dbReference type="OMA" id="HAPQCEF"/>
<evidence type="ECO:0008006" key="20">
    <source>
        <dbReference type="Google" id="ProtNLM"/>
    </source>
</evidence>
<keyword evidence="13" id="KW-0832">Ubl conjugation</keyword>
<dbReference type="Bgee" id="ENSELUG00000009218">
    <property type="expression patterns" value="Expressed in ovary and 6 other cell types or tissues"/>
</dbReference>
<dbReference type="RefSeq" id="XP_010873404.1">
    <property type="nucleotide sequence ID" value="XM_010875102.3"/>
</dbReference>
<dbReference type="Gene3D" id="1.10.1170.10">
    <property type="entry name" value="Inhibitor Of Apoptosis Protein (2mihbC-IAP-1), Chain A"/>
    <property type="match status" value="1"/>
</dbReference>
<evidence type="ECO:0000256" key="16">
    <source>
        <dbReference type="ARBA" id="ARBA00023306"/>
    </source>
</evidence>
<reference evidence="19" key="1">
    <citation type="journal article" date="2014" name="PLoS ONE">
        <title>The genome and linkage map of the northern pike (Esox lucius): conserved synteny revealed between the salmonid sister group and the Neoteleostei.</title>
        <authorList>
            <person name="Rondeau E.B."/>
            <person name="Minkley D.R."/>
            <person name="Leong J.S."/>
            <person name="Messmer A.M."/>
            <person name="Jantzen J.R."/>
            <person name="von Schalburg K.R."/>
            <person name="Lemon C."/>
            <person name="Bird N.H."/>
            <person name="Koop B.F."/>
        </authorList>
    </citation>
    <scope>NUCLEOTIDE SEQUENCE</scope>
</reference>
<dbReference type="PANTHER" id="PTHR46771">
    <property type="entry name" value="DETERIN"/>
    <property type="match status" value="1"/>
</dbReference>
<evidence type="ECO:0000256" key="15">
    <source>
        <dbReference type="ARBA" id="ARBA00023242"/>
    </source>
</evidence>
<dbReference type="CDD" id="cd00022">
    <property type="entry name" value="BIR"/>
    <property type="match status" value="1"/>
</dbReference>
<keyword evidence="12" id="KW-0862">Zinc</keyword>
<keyword evidence="8" id="KW-0132">Cell division</keyword>
<dbReference type="GO" id="GO:0005634">
    <property type="term" value="C:nucleus"/>
    <property type="evidence" value="ECO:0007669"/>
    <property type="project" value="UniProtKB-SubCell"/>
</dbReference>
<dbReference type="SMART" id="SM00238">
    <property type="entry name" value="BIR"/>
    <property type="match status" value="1"/>
</dbReference>
<dbReference type="InterPro" id="IPR051190">
    <property type="entry name" value="Baculoviral_IAP"/>
</dbReference>
<evidence type="ECO:0000256" key="9">
    <source>
        <dbReference type="ARBA" id="ARBA00022723"/>
    </source>
</evidence>
<keyword evidence="6" id="KW-0963">Cytoplasm</keyword>
<dbReference type="GO" id="GO:0046872">
    <property type="term" value="F:metal ion binding"/>
    <property type="evidence" value="ECO:0007669"/>
    <property type="project" value="UniProtKB-KW"/>
</dbReference>
<protein>
    <recommendedName>
        <fullName evidence="20">Baculoviral IAP repeat-containing protein 5.1</fullName>
    </recommendedName>
</protein>
<evidence type="ECO:0000256" key="4">
    <source>
        <dbReference type="ARBA" id="ARBA00006672"/>
    </source>
</evidence>
<evidence type="ECO:0000256" key="17">
    <source>
        <dbReference type="ARBA" id="ARBA00023328"/>
    </source>
</evidence>
<dbReference type="PROSITE" id="PS50143">
    <property type="entry name" value="BIR_REPEAT_2"/>
    <property type="match status" value="1"/>
</dbReference>